<evidence type="ECO:0000313" key="9">
    <source>
        <dbReference type="Proteomes" id="UP001237642"/>
    </source>
</evidence>
<comment type="caution">
    <text evidence="8">The sequence shown here is derived from an EMBL/GenBank/DDBJ whole genome shotgun (WGS) entry which is preliminary data.</text>
</comment>
<dbReference type="SUPFAM" id="SSF82199">
    <property type="entry name" value="SET domain"/>
    <property type="match status" value="1"/>
</dbReference>
<organism evidence="8 9">
    <name type="scientific">Heracleum sosnowskyi</name>
    <dbReference type="NCBI Taxonomy" id="360622"/>
    <lineage>
        <taxon>Eukaryota</taxon>
        <taxon>Viridiplantae</taxon>
        <taxon>Streptophyta</taxon>
        <taxon>Embryophyta</taxon>
        <taxon>Tracheophyta</taxon>
        <taxon>Spermatophyta</taxon>
        <taxon>Magnoliopsida</taxon>
        <taxon>eudicotyledons</taxon>
        <taxon>Gunneridae</taxon>
        <taxon>Pentapetalae</taxon>
        <taxon>asterids</taxon>
        <taxon>campanulids</taxon>
        <taxon>Apiales</taxon>
        <taxon>Apiaceae</taxon>
        <taxon>Apioideae</taxon>
        <taxon>apioid superclade</taxon>
        <taxon>Tordylieae</taxon>
        <taxon>Tordyliinae</taxon>
        <taxon>Heracleum</taxon>
    </lineage>
</organism>
<evidence type="ECO:0000256" key="7">
    <source>
        <dbReference type="ARBA" id="ARBA00023242"/>
    </source>
</evidence>
<dbReference type="InterPro" id="IPR046341">
    <property type="entry name" value="SET_dom_sf"/>
</dbReference>
<evidence type="ECO:0000256" key="6">
    <source>
        <dbReference type="ARBA" id="ARBA00022691"/>
    </source>
</evidence>
<evidence type="ECO:0008006" key="10">
    <source>
        <dbReference type="Google" id="ProtNLM"/>
    </source>
</evidence>
<accession>A0AAD8N2X7</accession>
<comment type="subcellular location">
    <subcellularLocation>
        <location evidence="2">Chromosome</location>
    </subcellularLocation>
    <subcellularLocation>
        <location evidence="1">Nucleus</location>
    </subcellularLocation>
</comment>
<reference evidence="8" key="2">
    <citation type="submission" date="2023-05" db="EMBL/GenBank/DDBJ databases">
        <authorList>
            <person name="Schelkunov M.I."/>
        </authorList>
    </citation>
    <scope>NUCLEOTIDE SEQUENCE</scope>
    <source>
        <strain evidence="8">Hsosn_3</strain>
        <tissue evidence="8">Leaf</tissue>
    </source>
</reference>
<keyword evidence="6" id="KW-0949">S-adenosyl-L-methionine</keyword>
<evidence type="ECO:0000256" key="1">
    <source>
        <dbReference type="ARBA" id="ARBA00004123"/>
    </source>
</evidence>
<evidence type="ECO:0000313" key="8">
    <source>
        <dbReference type="EMBL" id="KAK1399885.1"/>
    </source>
</evidence>
<name>A0AAD8N2X7_9APIA</name>
<dbReference type="GO" id="GO:0005694">
    <property type="term" value="C:chromosome"/>
    <property type="evidence" value="ECO:0007669"/>
    <property type="project" value="UniProtKB-SubCell"/>
</dbReference>
<keyword evidence="9" id="KW-1185">Reference proteome</keyword>
<proteinExistence type="predicted"/>
<reference evidence="8" key="1">
    <citation type="submission" date="2023-02" db="EMBL/GenBank/DDBJ databases">
        <title>Genome of toxic invasive species Heracleum sosnowskyi carries increased number of genes despite the absence of recent whole-genome duplications.</title>
        <authorList>
            <person name="Schelkunov M."/>
            <person name="Shtratnikova V."/>
            <person name="Makarenko M."/>
            <person name="Klepikova A."/>
            <person name="Omelchenko D."/>
            <person name="Novikova G."/>
            <person name="Obukhova E."/>
            <person name="Bogdanov V."/>
            <person name="Penin A."/>
            <person name="Logacheva M."/>
        </authorList>
    </citation>
    <scope>NUCLEOTIDE SEQUENCE</scope>
    <source>
        <strain evidence="8">Hsosn_3</strain>
        <tissue evidence="8">Leaf</tissue>
    </source>
</reference>
<evidence type="ECO:0000256" key="2">
    <source>
        <dbReference type="ARBA" id="ARBA00004286"/>
    </source>
</evidence>
<keyword evidence="3" id="KW-0158">Chromosome</keyword>
<dbReference type="AlphaFoldDB" id="A0AAD8N2X7"/>
<dbReference type="Proteomes" id="UP001237642">
    <property type="component" value="Unassembled WGS sequence"/>
</dbReference>
<dbReference type="PANTHER" id="PTHR22884">
    <property type="entry name" value="SET DOMAIN PROTEINS"/>
    <property type="match status" value="1"/>
</dbReference>
<protein>
    <recommendedName>
        <fullName evidence="10">SET domain-containing protein</fullName>
    </recommendedName>
</protein>
<dbReference type="GO" id="GO:0032259">
    <property type="term" value="P:methylation"/>
    <property type="evidence" value="ECO:0007669"/>
    <property type="project" value="UniProtKB-KW"/>
</dbReference>
<evidence type="ECO:0000256" key="5">
    <source>
        <dbReference type="ARBA" id="ARBA00022679"/>
    </source>
</evidence>
<gene>
    <name evidence="8" type="ORF">POM88_009748</name>
</gene>
<keyword evidence="4" id="KW-0489">Methyltransferase</keyword>
<evidence type="ECO:0000256" key="4">
    <source>
        <dbReference type="ARBA" id="ARBA00022603"/>
    </source>
</evidence>
<evidence type="ECO:0000256" key="3">
    <source>
        <dbReference type="ARBA" id="ARBA00022454"/>
    </source>
</evidence>
<dbReference type="GO" id="GO:0005634">
    <property type="term" value="C:nucleus"/>
    <property type="evidence" value="ECO:0007669"/>
    <property type="project" value="UniProtKB-SubCell"/>
</dbReference>
<dbReference type="GO" id="GO:0008168">
    <property type="term" value="F:methyltransferase activity"/>
    <property type="evidence" value="ECO:0007669"/>
    <property type="project" value="UniProtKB-KW"/>
</dbReference>
<dbReference type="EMBL" id="JAUIZM010000002">
    <property type="protein sequence ID" value="KAK1399885.1"/>
    <property type="molecule type" value="Genomic_DNA"/>
</dbReference>
<sequence>MIVLVSDPPPTFLSALYKMKSASYRCPSNERTHLRIYVVWQLDGETRLGIFASLAVQEGEPLTYDYRYDQFGPEFKCQCGTSIVEAISRRKERRPRWKTSAIGVQRALERQTSDVNSLFWPIHGWTSGSYICCVYINSFKYSVDDKQQIHIRCYCSKQ</sequence>
<keyword evidence="5" id="KW-0808">Transferase</keyword>
<dbReference type="InterPro" id="IPR050777">
    <property type="entry name" value="SET2_Histone-Lys_MeTrsfase"/>
</dbReference>
<keyword evidence="7" id="KW-0539">Nucleus</keyword>
<dbReference type="Gene3D" id="2.170.270.10">
    <property type="entry name" value="SET domain"/>
    <property type="match status" value="1"/>
</dbReference>